<protein>
    <submittedName>
        <fullName evidence="2">Uncharacterized protein</fullName>
    </submittedName>
</protein>
<feature type="region of interest" description="Disordered" evidence="1">
    <location>
        <begin position="324"/>
        <end position="351"/>
    </location>
</feature>
<sequence length="351" mass="39118">MKVLVFILALILHLDLSAQKKTFDIVSYTAPLAWTEEVQESYVAYSKRSGDLWGQAAIYKSTASKGDIDSDMQKEWEAVVISLRAVEKEEKTAPKTFNGWTVMSKSGTWKYNGADVATILIVFSNGKTCVSLLCNATAESYLKEFVQMTQSVELTAQSITATGDPAPVSNNQTGAGSLIGLWGTDNNETSGYMNGMPETTGGYFRKEYEFYKDGTYLYRAKDWSNFAKEIRFAFETGTYKLTGDQLTLTPVQGKTEWWSKASDGRTSGWGRRIRTGAFKPEKVSYTMEIRYLSGMERSCLYLKSGKPTERDGASGAQVNALQEFSYGNRDKSEESLIDIPPGLKTGFERKR</sequence>
<dbReference type="RefSeq" id="WP_237869407.1">
    <property type="nucleotide sequence ID" value="NZ_JAKLTR010000003.1"/>
</dbReference>
<proteinExistence type="predicted"/>
<dbReference type="Proteomes" id="UP001165367">
    <property type="component" value="Unassembled WGS sequence"/>
</dbReference>
<comment type="caution">
    <text evidence="2">The sequence shown here is derived from an EMBL/GenBank/DDBJ whole genome shotgun (WGS) entry which is preliminary data.</text>
</comment>
<accession>A0ABS9KN38</accession>
<dbReference type="EMBL" id="JAKLTR010000003">
    <property type="protein sequence ID" value="MCG2613729.1"/>
    <property type="molecule type" value="Genomic_DNA"/>
</dbReference>
<evidence type="ECO:0000256" key="1">
    <source>
        <dbReference type="SAM" id="MobiDB-lite"/>
    </source>
</evidence>
<organism evidence="2 3">
    <name type="scientific">Terrimonas ginsenosidimutans</name>
    <dbReference type="NCBI Taxonomy" id="2908004"/>
    <lineage>
        <taxon>Bacteria</taxon>
        <taxon>Pseudomonadati</taxon>
        <taxon>Bacteroidota</taxon>
        <taxon>Chitinophagia</taxon>
        <taxon>Chitinophagales</taxon>
        <taxon>Chitinophagaceae</taxon>
        <taxon>Terrimonas</taxon>
    </lineage>
</organism>
<evidence type="ECO:0000313" key="2">
    <source>
        <dbReference type="EMBL" id="MCG2613729.1"/>
    </source>
</evidence>
<name>A0ABS9KN38_9BACT</name>
<evidence type="ECO:0000313" key="3">
    <source>
        <dbReference type="Proteomes" id="UP001165367"/>
    </source>
</evidence>
<keyword evidence="3" id="KW-1185">Reference proteome</keyword>
<gene>
    <name evidence="2" type="ORF">LZZ85_05535</name>
</gene>
<reference evidence="2" key="1">
    <citation type="submission" date="2022-01" db="EMBL/GenBank/DDBJ databases">
        <authorList>
            <person name="Jo J.-H."/>
            <person name="Im W.-T."/>
        </authorList>
    </citation>
    <scope>NUCLEOTIDE SEQUENCE</scope>
    <source>
        <strain evidence="2">NA20</strain>
    </source>
</reference>